<evidence type="ECO:0000256" key="4">
    <source>
        <dbReference type="ARBA" id="ARBA00023163"/>
    </source>
</evidence>
<dbReference type="GO" id="GO:0045892">
    <property type="term" value="P:negative regulation of DNA-templated transcription"/>
    <property type="evidence" value="ECO:0007669"/>
    <property type="project" value="InterPro"/>
</dbReference>
<evidence type="ECO:0000256" key="3">
    <source>
        <dbReference type="ARBA" id="ARBA00023125"/>
    </source>
</evidence>
<name>A0A8I0MW95_9GAMM</name>
<dbReference type="Pfam" id="PF03965">
    <property type="entry name" value="Penicillinase_R"/>
    <property type="match status" value="1"/>
</dbReference>
<dbReference type="PIRSF" id="PIRSF019455">
    <property type="entry name" value="CopR_AtkY"/>
    <property type="match status" value="1"/>
</dbReference>
<organism evidence="5 6">
    <name type="scientific">Pseudoalteromonas peptidolytica F12-50-A1</name>
    <dbReference type="NCBI Taxonomy" id="1315280"/>
    <lineage>
        <taxon>Bacteria</taxon>
        <taxon>Pseudomonadati</taxon>
        <taxon>Pseudomonadota</taxon>
        <taxon>Gammaproteobacteria</taxon>
        <taxon>Alteromonadales</taxon>
        <taxon>Pseudoalteromonadaceae</taxon>
        <taxon>Pseudoalteromonas</taxon>
    </lineage>
</organism>
<dbReference type="InterPro" id="IPR036388">
    <property type="entry name" value="WH-like_DNA-bd_sf"/>
</dbReference>
<reference evidence="5 6" key="1">
    <citation type="submission" date="2015-06" db="EMBL/GenBank/DDBJ databases">
        <title>Genome sequence of Pseudoalteromonas peptidolytica.</title>
        <authorList>
            <person name="Xie B.-B."/>
            <person name="Rong J.-C."/>
            <person name="Qin Q.-L."/>
            <person name="Zhang Y.-Z."/>
        </authorList>
    </citation>
    <scope>NUCLEOTIDE SEQUENCE [LARGE SCALE GENOMIC DNA]</scope>
    <source>
        <strain evidence="5 6">F12-50-A1</strain>
    </source>
</reference>
<keyword evidence="4" id="KW-0804">Transcription</keyword>
<dbReference type="InterPro" id="IPR005650">
    <property type="entry name" value="BlaI_family"/>
</dbReference>
<dbReference type="InterPro" id="IPR036390">
    <property type="entry name" value="WH_DNA-bd_sf"/>
</dbReference>
<dbReference type="Proteomes" id="UP000660708">
    <property type="component" value="Unassembled WGS sequence"/>
</dbReference>
<dbReference type="RefSeq" id="WP_147390343.1">
    <property type="nucleotide sequence ID" value="NZ_AQHF01000022.1"/>
</dbReference>
<proteinExistence type="inferred from homology"/>
<evidence type="ECO:0008006" key="7">
    <source>
        <dbReference type="Google" id="ProtNLM"/>
    </source>
</evidence>
<gene>
    <name evidence="5" type="ORF">PPEP_a3794</name>
</gene>
<evidence type="ECO:0000256" key="2">
    <source>
        <dbReference type="ARBA" id="ARBA00023015"/>
    </source>
</evidence>
<evidence type="ECO:0000313" key="5">
    <source>
        <dbReference type="EMBL" id="MBE0346542.1"/>
    </source>
</evidence>
<comment type="similarity">
    <text evidence="1">Belongs to the BlaI transcriptional regulatory family.</text>
</comment>
<keyword evidence="3" id="KW-0238">DNA-binding</keyword>
<sequence>MKPNATELVILKILWRQAPRTGKEIHVEIESKLNWSYSSTRKTLERMCEKGYLAEQKQGNKKIYTATLAKVPTLALYAQEFAKQVMELDAPLPVAMFSDSNLIEADELDELEAMLNSLANNDKRDPE</sequence>
<dbReference type="Gene3D" id="1.10.10.10">
    <property type="entry name" value="Winged helix-like DNA-binding domain superfamily/Winged helix DNA-binding domain"/>
    <property type="match status" value="1"/>
</dbReference>
<evidence type="ECO:0000313" key="6">
    <source>
        <dbReference type="Proteomes" id="UP000660708"/>
    </source>
</evidence>
<dbReference type="EMBL" id="AQHF01000022">
    <property type="protein sequence ID" value="MBE0346542.1"/>
    <property type="molecule type" value="Genomic_DNA"/>
</dbReference>
<dbReference type="SUPFAM" id="SSF46785">
    <property type="entry name" value="Winged helix' DNA-binding domain"/>
    <property type="match status" value="1"/>
</dbReference>
<dbReference type="AlphaFoldDB" id="A0A8I0MW95"/>
<dbReference type="GO" id="GO:0003677">
    <property type="term" value="F:DNA binding"/>
    <property type="evidence" value="ECO:0007669"/>
    <property type="project" value="UniProtKB-KW"/>
</dbReference>
<comment type="caution">
    <text evidence="5">The sequence shown here is derived from an EMBL/GenBank/DDBJ whole genome shotgun (WGS) entry which is preliminary data.</text>
</comment>
<accession>A0A8I0MW95</accession>
<protein>
    <recommendedName>
        <fullName evidence="7">Penicillinase repressor</fullName>
    </recommendedName>
</protein>
<evidence type="ECO:0000256" key="1">
    <source>
        <dbReference type="ARBA" id="ARBA00011046"/>
    </source>
</evidence>
<keyword evidence="2" id="KW-0805">Transcription regulation</keyword>
<keyword evidence="6" id="KW-1185">Reference proteome</keyword>